<dbReference type="PANTHER" id="PTHR11362:SF82">
    <property type="entry name" value="PHOSPHATIDYLETHANOLAMINE-BINDING PROTEIN 4"/>
    <property type="match status" value="1"/>
</dbReference>
<dbReference type="EMBL" id="GEDC01003876">
    <property type="protein sequence ID" value="JAS33422.1"/>
    <property type="molecule type" value="Transcribed_RNA"/>
</dbReference>
<feature type="signal peptide" evidence="1">
    <location>
        <begin position="1"/>
        <end position="15"/>
    </location>
</feature>
<proteinExistence type="predicted"/>
<evidence type="ECO:0008006" key="3">
    <source>
        <dbReference type="Google" id="ProtNLM"/>
    </source>
</evidence>
<reference evidence="2" key="1">
    <citation type="submission" date="2015-12" db="EMBL/GenBank/DDBJ databases">
        <title>De novo transcriptome assembly of four potential Pierce s Disease insect vectors from Arizona vineyards.</title>
        <authorList>
            <person name="Tassone E.E."/>
        </authorList>
    </citation>
    <scope>NUCLEOTIDE SEQUENCE</scope>
</reference>
<dbReference type="InterPro" id="IPR036610">
    <property type="entry name" value="PEBP-like_sf"/>
</dbReference>
<dbReference type="Gene3D" id="3.90.280.10">
    <property type="entry name" value="PEBP-like"/>
    <property type="match status" value="1"/>
</dbReference>
<dbReference type="InterPro" id="IPR035810">
    <property type="entry name" value="PEBP_euk"/>
</dbReference>
<dbReference type="CDD" id="cd00866">
    <property type="entry name" value="PEBP_euk"/>
    <property type="match status" value="1"/>
</dbReference>
<feature type="chain" id="PRO_5012498064" description="Phosphatidylethanolamine-binding protein" evidence="1">
    <location>
        <begin position="16"/>
        <end position="192"/>
    </location>
</feature>
<gene>
    <name evidence="2" type="ORF">g.1981</name>
</gene>
<dbReference type="AlphaFoldDB" id="A0A1B6E664"/>
<evidence type="ECO:0000256" key="1">
    <source>
        <dbReference type="SAM" id="SignalP"/>
    </source>
</evidence>
<name>A0A1B6E664_9HEMI</name>
<dbReference type="SUPFAM" id="SSF49777">
    <property type="entry name" value="PEBP-like"/>
    <property type="match status" value="1"/>
</dbReference>
<sequence length="192" mass="22609">MVLGLLYLCLSTVSAGEYVEGIYVPEIYQYSRYRACYGPNFTVYSVPENIVLNHTRCNIYIDKKEFEQQPKVVYTTAVPKELYTIAMIDPVKQYRGHEFYLLWLHVNILGSDLLTGKMKSGDEMMPYRHPNAFKGSGQHRYQFVLYNHKKTIDYDKPLPHRWRVRFPLFEWMKDQNADFIGPVGSTQFKTLE</sequence>
<dbReference type="InterPro" id="IPR008914">
    <property type="entry name" value="PEBP"/>
</dbReference>
<protein>
    <recommendedName>
        <fullName evidence="3">Phosphatidylethanolamine-binding protein</fullName>
    </recommendedName>
</protein>
<organism evidence="2">
    <name type="scientific">Clastoptera arizonana</name>
    <name type="common">Arizona spittle bug</name>
    <dbReference type="NCBI Taxonomy" id="38151"/>
    <lineage>
        <taxon>Eukaryota</taxon>
        <taxon>Metazoa</taxon>
        <taxon>Ecdysozoa</taxon>
        <taxon>Arthropoda</taxon>
        <taxon>Hexapoda</taxon>
        <taxon>Insecta</taxon>
        <taxon>Pterygota</taxon>
        <taxon>Neoptera</taxon>
        <taxon>Paraneoptera</taxon>
        <taxon>Hemiptera</taxon>
        <taxon>Auchenorrhyncha</taxon>
        <taxon>Cercopoidea</taxon>
        <taxon>Clastopteridae</taxon>
        <taxon>Clastoptera</taxon>
    </lineage>
</organism>
<accession>A0A1B6E664</accession>
<evidence type="ECO:0000313" key="2">
    <source>
        <dbReference type="EMBL" id="JAS33422.1"/>
    </source>
</evidence>
<dbReference type="PANTHER" id="PTHR11362">
    <property type="entry name" value="PHOSPHATIDYLETHANOLAMINE-BINDING PROTEIN"/>
    <property type="match status" value="1"/>
</dbReference>
<keyword evidence="1" id="KW-0732">Signal</keyword>
<dbReference type="Pfam" id="PF01161">
    <property type="entry name" value="PBP"/>
    <property type="match status" value="1"/>
</dbReference>